<evidence type="ECO:0000256" key="6">
    <source>
        <dbReference type="ARBA" id="ARBA00023242"/>
    </source>
</evidence>
<evidence type="ECO:0000256" key="1">
    <source>
        <dbReference type="ARBA" id="ARBA00004604"/>
    </source>
</evidence>
<feature type="non-terminal residue" evidence="8">
    <location>
        <position position="54"/>
    </location>
</feature>
<dbReference type="EMBL" id="JAMKFB020000019">
    <property type="protein sequence ID" value="KAL0166793.1"/>
    <property type="molecule type" value="Genomic_DNA"/>
</dbReference>
<dbReference type="PANTHER" id="PTHR17605:SF0">
    <property type="entry name" value="RIBOSOME BIOGENESIS PROTEIN BOP1"/>
    <property type="match status" value="1"/>
</dbReference>
<keyword evidence="6" id="KW-0539">Nucleus</keyword>
<dbReference type="Pfam" id="PF08145">
    <property type="entry name" value="BOP1NT"/>
    <property type="match status" value="1"/>
</dbReference>
<keyword evidence="2" id="KW-0690">Ribosome biogenesis</keyword>
<sequence length="54" mass="6736">RLAWEQQDPEDRKLTFLPHKFACLRAVPAYSRFIHERFERCLDLYLCPRQRKMR</sequence>
<dbReference type="PANTHER" id="PTHR17605">
    <property type="entry name" value="RIBOSOME BIOGENESIS PROTEIN BOP1 BLOCK OF PROLIFERATION 1 PROTEIN"/>
    <property type="match status" value="1"/>
</dbReference>
<evidence type="ECO:0000259" key="7">
    <source>
        <dbReference type="Pfam" id="PF08145"/>
    </source>
</evidence>
<dbReference type="InterPro" id="IPR028598">
    <property type="entry name" value="BOP1/Erb1"/>
</dbReference>
<evidence type="ECO:0000313" key="8">
    <source>
        <dbReference type="EMBL" id="KAL0166793.1"/>
    </source>
</evidence>
<dbReference type="GO" id="GO:0005730">
    <property type="term" value="C:nucleolus"/>
    <property type="evidence" value="ECO:0007669"/>
    <property type="project" value="UniProtKB-SubCell"/>
</dbReference>
<evidence type="ECO:0000256" key="3">
    <source>
        <dbReference type="ARBA" id="ARBA00022552"/>
    </source>
</evidence>
<keyword evidence="5" id="KW-0677">Repeat</keyword>
<evidence type="ECO:0000256" key="2">
    <source>
        <dbReference type="ARBA" id="ARBA00022517"/>
    </source>
</evidence>
<dbReference type="Proteomes" id="UP001529510">
    <property type="component" value="Unassembled WGS sequence"/>
</dbReference>
<evidence type="ECO:0000256" key="4">
    <source>
        <dbReference type="ARBA" id="ARBA00022574"/>
    </source>
</evidence>
<accession>A0ABD0NY31</accession>
<proteinExistence type="predicted"/>
<comment type="subcellular location">
    <subcellularLocation>
        <location evidence="1">Nucleus</location>
        <location evidence="1">Nucleolus</location>
    </subcellularLocation>
</comment>
<gene>
    <name evidence="8" type="ORF">M9458_038637</name>
</gene>
<evidence type="ECO:0000256" key="5">
    <source>
        <dbReference type="ARBA" id="ARBA00022737"/>
    </source>
</evidence>
<keyword evidence="9" id="KW-1185">Reference proteome</keyword>
<name>A0ABD0NY31_CIRMR</name>
<comment type="caution">
    <text evidence="8">The sequence shown here is derived from an EMBL/GenBank/DDBJ whole genome shotgun (WGS) entry which is preliminary data.</text>
</comment>
<dbReference type="AlphaFoldDB" id="A0ABD0NY31"/>
<dbReference type="InterPro" id="IPR012953">
    <property type="entry name" value="BOP1_N_dom"/>
</dbReference>
<organism evidence="8 9">
    <name type="scientific">Cirrhinus mrigala</name>
    <name type="common">Mrigala</name>
    <dbReference type="NCBI Taxonomy" id="683832"/>
    <lineage>
        <taxon>Eukaryota</taxon>
        <taxon>Metazoa</taxon>
        <taxon>Chordata</taxon>
        <taxon>Craniata</taxon>
        <taxon>Vertebrata</taxon>
        <taxon>Euteleostomi</taxon>
        <taxon>Actinopterygii</taxon>
        <taxon>Neopterygii</taxon>
        <taxon>Teleostei</taxon>
        <taxon>Ostariophysi</taxon>
        <taxon>Cypriniformes</taxon>
        <taxon>Cyprinidae</taxon>
        <taxon>Labeoninae</taxon>
        <taxon>Labeonini</taxon>
        <taxon>Cirrhinus</taxon>
    </lineage>
</organism>
<feature type="domain" description="BOP1 N-terminal" evidence="7">
    <location>
        <begin position="3"/>
        <end position="54"/>
    </location>
</feature>
<reference evidence="8 9" key="1">
    <citation type="submission" date="2024-05" db="EMBL/GenBank/DDBJ databases">
        <title>Genome sequencing and assembly of Indian major carp, Cirrhinus mrigala (Hamilton, 1822).</title>
        <authorList>
            <person name="Mohindra V."/>
            <person name="Chowdhury L.M."/>
            <person name="Lal K."/>
            <person name="Jena J.K."/>
        </authorList>
    </citation>
    <scope>NUCLEOTIDE SEQUENCE [LARGE SCALE GENOMIC DNA]</scope>
    <source>
        <strain evidence="8">CM1030</strain>
        <tissue evidence="8">Blood</tissue>
    </source>
</reference>
<protein>
    <recommendedName>
        <fullName evidence="7">BOP1 N-terminal domain-containing protein</fullName>
    </recommendedName>
</protein>
<evidence type="ECO:0000313" key="9">
    <source>
        <dbReference type="Proteomes" id="UP001529510"/>
    </source>
</evidence>
<keyword evidence="3" id="KW-0698">rRNA processing</keyword>
<feature type="non-terminal residue" evidence="8">
    <location>
        <position position="1"/>
    </location>
</feature>
<dbReference type="GO" id="GO:0006364">
    <property type="term" value="P:rRNA processing"/>
    <property type="evidence" value="ECO:0007669"/>
    <property type="project" value="UniProtKB-KW"/>
</dbReference>
<keyword evidence="4" id="KW-0853">WD repeat</keyword>